<accession>A0ABP5BY82</accession>
<feature type="compositionally biased region" description="Pro residues" evidence="1">
    <location>
        <begin position="1"/>
        <end position="11"/>
    </location>
</feature>
<keyword evidence="4" id="KW-1185">Reference proteome</keyword>
<evidence type="ECO:0000313" key="3">
    <source>
        <dbReference type="EMBL" id="GAA1954652.1"/>
    </source>
</evidence>
<dbReference type="EMBL" id="BAAAQM010000003">
    <property type="protein sequence ID" value="GAA1954652.1"/>
    <property type="molecule type" value="Genomic_DNA"/>
</dbReference>
<gene>
    <name evidence="3" type="ORF">GCM10009838_07710</name>
</gene>
<feature type="transmembrane region" description="Helical" evidence="2">
    <location>
        <begin position="128"/>
        <end position="144"/>
    </location>
</feature>
<protein>
    <submittedName>
        <fullName evidence="3">Uncharacterized protein</fullName>
    </submittedName>
</protein>
<dbReference type="RefSeq" id="WP_344655504.1">
    <property type="nucleotide sequence ID" value="NZ_BAAAQM010000003.1"/>
</dbReference>
<feature type="region of interest" description="Disordered" evidence="1">
    <location>
        <begin position="1"/>
        <end position="31"/>
    </location>
</feature>
<comment type="caution">
    <text evidence="3">The sequence shown here is derived from an EMBL/GenBank/DDBJ whole genome shotgun (WGS) entry which is preliminary data.</text>
</comment>
<name>A0ABP5BY82_9ACTN</name>
<keyword evidence="2" id="KW-1133">Transmembrane helix</keyword>
<reference evidence="4" key="1">
    <citation type="journal article" date="2019" name="Int. J. Syst. Evol. Microbiol.">
        <title>The Global Catalogue of Microorganisms (GCM) 10K type strain sequencing project: providing services to taxonomists for standard genome sequencing and annotation.</title>
        <authorList>
            <consortium name="The Broad Institute Genomics Platform"/>
            <consortium name="The Broad Institute Genome Sequencing Center for Infectious Disease"/>
            <person name="Wu L."/>
            <person name="Ma J."/>
        </authorList>
    </citation>
    <scope>NUCLEOTIDE SEQUENCE [LARGE SCALE GENOMIC DNA]</scope>
    <source>
        <strain evidence="4">JCM 16013</strain>
    </source>
</reference>
<organism evidence="3 4">
    <name type="scientific">Catenulispora subtropica</name>
    <dbReference type="NCBI Taxonomy" id="450798"/>
    <lineage>
        <taxon>Bacteria</taxon>
        <taxon>Bacillati</taxon>
        <taxon>Actinomycetota</taxon>
        <taxon>Actinomycetes</taxon>
        <taxon>Catenulisporales</taxon>
        <taxon>Catenulisporaceae</taxon>
        <taxon>Catenulispora</taxon>
    </lineage>
</organism>
<keyword evidence="2" id="KW-0812">Transmembrane</keyword>
<evidence type="ECO:0000313" key="4">
    <source>
        <dbReference type="Proteomes" id="UP001499854"/>
    </source>
</evidence>
<evidence type="ECO:0000256" key="2">
    <source>
        <dbReference type="SAM" id="Phobius"/>
    </source>
</evidence>
<dbReference type="Proteomes" id="UP001499854">
    <property type="component" value="Unassembled WGS sequence"/>
</dbReference>
<feature type="compositionally biased region" description="Low complexity" evidence="1">
    <location>
        <begin position="16"/>
        <end position="31"/>
    </location>
</feature>
<evidence type="ECO:0000256" key="1">
    <source>
        <dbReference type="SAM" id="MobiDB-lite"/>
    </source>
</evidence>
<feature type="transmembrane region" description="Helical" evidence="2">
    <location>
        <begin position="46"/>
        <end position="66"/>
    </location>
</feature>
<feature type="transmembrane region" description="Helical" evidence="2">
    <location>
        <begin position="103"/>
        <end position="122"/>
    </location>
</feature>
<keyword evidence="2" id="KW-0472">Membrane</keyword>
<feature type="transmembrane region" description="Helical" evidence="2">
    <location>
        <begin position="78"/>
        <end position="96"/>
    </location>
</feature>
<proteinExistence type="predicted"/>
<sequence length="288" mass="30103">MTELAIPPPYPGTIHTTTDNTTTTTPTAPTATATVPRRLPVSPTSVALALASPAVTVTMLALARHWSDHGARHSIGDMVPLGASAILGLALTAWAAAVQDAMLVGTCASLTAAALAVGMMAYPTGLSEPLIVTAVATVLGWALTRRVRRARHIRAERYAERQKDRDHEANVIGMQCQTAIEVAALHEQGATDREKLRQLGATKRAELSLDAAEYEALRLERDTRRRHFMTVSPTAAAALDAEPVDTDLGATARAALSVAAPLAGLAGRSCAVDTSSAVPLGLPTRNAS</sequence>